<proteinExistence type="predicted"/>
<protein>
    <submittedName>
        <fullName evidence="2">CGGC domain-containing protein</fullName>
    </submittedName>
</protein>
<dbReference type="SMART" id="SM01078">
    <property type="entry name" value="CGGC"/>
    <property type="match status" value="1"/>
</dbReference>
<gene>
    <name evidence="2" type="ORF">ENP88_03055</name>
</gene>
<accession>A0A7J2TIX1</accession>
<evidence type="ECO:0000313" key="2">
    <source>
        <dbReference type="EMBL" id="HEH35134.1"/>
    </source>
</evidence>
<name>A0A7J2TIX1_ARCFL</name>
<dbReference type="EMBL" id="DSLA01000048">
    <property type="protein sequence ID" value="HEH35134.1"/>
    <property type="molecule type" value="Genomic_DNA"/>
</dbReference>
<comment type="caution">
    <text evidence="2">The sequence shown here is derived from an EMBL/GenBank/DDBJ whole genome shotgun (WGS) entry which is preliminary data.</text>
</comment>
<sequence>MKKIVIVSCENIRDQNLCVGDAKCFVALNRREGEFSRYANEPVEIVGIVDCGGCEGNRNRILCSLAALNSTLASLNEKADVLHVGTCIMNYCPRKDDLLKAIKEKVGIEVVEGTHKYVPPKIFG</sequence>
<dbReference type="Pfam" id="PF08821">
    <property type="entry name" value="CGGC"/>
    <property type="match status" value="1"/>
</dbReference>
<reference evidence="2" key="1">
    <citation type="journal article" date="2020" name="mSystems">
        <title>Genome- and Community-Level Interaction Insights into Carbon Utilization and Element Cycling Functions of Hydrothermarchaeota in Hydrothermal Sediment.</title>
        <authorList>
            <person name="Zhou Z."/>
            <person name="Liu Y."/>
            <person name="Xu W."/>
            <person name="Pan J."/>
            <person name="Luo Z.H."/>
            <person name="Li M."/>
        </authorList>
    </citation>
    <scope>NUCLEOTIDE SEQUENCE [LARGE SCALE GENOMIC DNA]</scope>
    <source>
        <strain evidence="2">SpSt-26</strain>
    </source>
</reference>
<evidence type="ECO:0000259" key="1">
    <source>
        <dbReference type="SMART" id="SM01078"/>
    </source>
</evidence>
<organism evidence="2">
    <name type="scientific">Archaeoglobus fulgidus</name>
    <dbReference type="NCBI Taxonomy" id="2234"/>
    <lineage>
        <taxon>Archaea</taxon>
        <taxon>Methanobacteriati</taxon>
        <taxon>Methanobacteriota</taxon>
        <taxon>Archaeoglobi</taxon>
        <taxon>Archaeoglobales</taxon>
        <taxon>Archaeoglobaceae</taxon>
        <taxon>Archaeoglobus</taxon>
    </lineage>
</organism>
<dbReference type="InterPro" id="IPR014925">
    <property type="entry name" value="CGGC_dom"/>
</dbReference>
<feature type="domain" description="CGGC" evidence="1">
    <location>
        <begin position="3"/>
        <end position="115"/>
    </location>
</feature>
<dbReference type="AlphaFoldDB" id="A0A7J2TIX1"/>